<dbReference type="AlphaFoldDB" id="A0A1N6FS20"/>
<evidence type="ECO:0000313" key="2">
    <source>
        <dbReference type="EMBL" id="SIN98034.1"/>
    </source>
</evidence>
<feature type="region of interest" description="Disordered" evidence="1">
    <location>
        <begin position="61"/>
        <end position="84"/>
    </location>
</feature>
<evidence type="ECO:0000256" key="1">
    <source>
        <dbReference type="SAM" id="MobiDB-lite"/>
    </source>
</evidence>
<evidence type="ECO:0000313" key="3">
    <source>
        <dbReference type="Proteomes" id="UP000185192"/>
    </source>
</evidence>
<feature type="compositionally biased region" description="Low complexity" evidence="1">
    <location>
        <begin position="65"/>
        <end position="76"/>
    </location>
</feature>
<dbReference type="EMBL" id="FSQW01000002">
    <property type="protein sequence ID" value="SIN98034.1"/>
    <property type="molecule type" value="Genomic_DNA"/>
</dbReference>
<organism evidence="2 3">
    <name type="scientific">Parasphingorhabdus marina DSM 22363</name>
    <dbReference type="NCBI Taxonomy" id="1123272"/>
    <lineage>
        <taxon>Bacteria</taxon>
        <taxon>Pseudomonadati</taxon>
        <taxon>Pseudomonadota</taxon>
        <taxon>Alphaproteobacteria</taxon>
        <taxon>Sphingomonadales</taxon>
        <taxon>Sphingomonadaceae</taxon>
        <taxon>Parasphingorhabdus</taxon>
    </lineage>
</organism>
<name>A0A1N6FS20_9SPHN</name>
<reference evidence="3" key="1">
    <citation type="submission" date="2016-11" db="EMBL/GenBank/DDBJ databases">
        <authorList>
            <person name="Varghese N."/>
            <person name="Submissions S."/>
        </authorList>
    </citation>
    <scope>NUCLEOTIDE SEQUENCE [LARGE SCALE GENOMIC DNA]</scope>
    <source>
        <strain evidence="3">DSM 22363</strain>
    </source>
</reference>
<proteinExistence type="predicted"/>
<protein>
    <submittedName>
        <fullName evidence="2">Uncharacterized protein</fullName>
    </submittedName>
</protein>
<dbReference type="Proteomes" id="UP000185192">
    <property type="component" value="Unassembled WGS sequence"/>
</dbReference>
<keyword evidence="3" id="KW-1185">Reference proteome</keyword>
<gene>
    <name evidence="2" type="ORF">SAMN02745824_2518</name>
</gene>
<sequence>MKQTAIIPAIILLASCSETPIEEQGEEAIAEMERQIEQDARSLEEAAAEAVQALEQDIADELEADGIGAPDAAPVDDAQDRNAS</sequence>
<dbReference type="RefSeq" id="WP_074205538.1">
    <property type="nucleotide sequence ID" value="NZ_FSQW01000002.1"/>
</dbReference>
<accession>A0A1N6FS20</accession>
<dbReference type="PROSITE" id="PS51257">
    <property type="entry name" value="PROKAR_LIPOPROTEIN"/>
    <property type="match status" value="1"/>
</dbReference>
<dbReference type="STRING" id="1123272.SAMN02745824_2518"/>